<keyword evidence="3" id="KW-0964">Secreted</keyword>
<dbReference type="Gene3D" id="2.170.16.10">
    <property type="entry name" value="Hedgehog/Intein (Hint) domain"/>
    <property type="match status" value="1"/>
</dbReference>
<dbReference type="AlphaFoldDB" id="A0A8S1H529"/>
<comment type="subcellular location">
    <subcellularLocation>
        <location evidence="1">Secreted</location>
    </subcellularLocation>
</comment>
<keyword evidence="4 5" id="KW-0732">Signal</keyword>
<dbReference type="PANTHER" id="PTHR46706">
    <property type="entry name" value="PROTEIN QUA-1-RELATED"/>
    <property type="match status" value="1"/>
</dbReference>
<dbReference type="GO" id="GO:0016539">
    <property type="term" value="P:intein-mediated protein splicing"/>
    <property type="evidence" value="ECO:0007669"/>
    <property type="project" value="InterPro"/>
</dbReference>
<sequence length="619" mass="69349">MTNLLLLGSLLFLLSRVLPVTSVLIVHEGGSCGYNSIPSRMTVDKEGRPEVSCDKPSCLNSKAGVVHCDSYKETVCAEDSQYTAGLIEINNGTHRTLKTECCSNDQMIHAEAIKSIFMGPGETYTGGYVEKDGRVEGFDLIKEVRKTVNVENEVQYILAIYRIPCGMDSSEQEDVVARFSRNKRRLRFYPDAAFDDGIGRRRAYSARGRSAFRSARRRPSSLRRRAMFRHNDDYYDYDYDYPVMRRPMYRRNRVRSEDRLWPVYYPKARALSANTQIDENKIADELTSLPAPEIRPEARSASTYAENAEVSLSAPGPIPPPDSNFIDTEVAPAVDNYAAGKAQLPVVVESYASQPVAPPSLNSFGNLNNQPSLLQASYPSYPSYSYPASYPSYPSYSYPSYYTPPNLNAMLGGGNSPFTCFSGDMEVETDRGSKLIKDLKVGDMVLSMDESMVTFAPIIMFLHNVSDQVADFNHIETAGGDSLKLTDEHLIYISECAPNKEMKMKSAKDVKVGDCVHIASKENTIRRHRVESVKKVRQIGIYSPLTSTGDIIVNRFLTSCHSNVALKTLQQTFFTVYKKTTVWWKNLFISNLMDEETDLPYGVESLTSVLDLFIPNSLL</sequence>
<dbReference type="InterPro" id="IPR003586">
    <property type="entry name" value="Hint_dom_C"/>
</dbReference>
<feature type="domain" description="Hint" evidence="6">
    <location>
        <begin position="522"/>
        <end position="566"/>
    </location>
</feature>
<evidence type="ECO:0000313" key="8">
    <source>
        <dbReference type="EMBL" id="CAD6190525.1"/>
    </source>
</evidence>
<dbReference type="InterPro" id="IPR006141">
    <property type="entry name" value="Intein_N"/>
</dbReference>
<keyword evidence="2" id="KW-0217">Developmental protein</keyword>
<dbReference type="InterPro" id="IPR052140">
    <property type="entry name" value="Dev_Signal_Hedgehog-like"/>
</dbReference>
<dbReference type="InterPro" id="IPR036844">
    <property type="entry name" value="Hint_dom_sf"/>
</dbReference>
<dbReference type="Pfam" id="PF01079">
    <property type="entry name" value="Hint"/>
    <property type="match status" value="1"/>
</dbReference>
<protein>
    <recommendedName>
        <fullName evidence="10">Warthog protein 6</fullName>
    </recommendedName>
</protein>
<dbReference type="CDD" id="cd00081">
    <property type="entry name" value="Hint"/>
    <property type="match status" value="1"/>
</dbReference>
<organism evidence="8 9">
    <name type="scientific">Caenorhabditis auriculariae</name>
    <dbReference type="NCBI Taxonomy" id="2777116"/>
    <lineage>
        <taxon>Eukaryota</taxon>
        <taxon>Metazoa</taxon>
        <taxon>Ecdysozoa</taxon>
        <taxon>Nematoda</taxon>
        <taxon>Chromadorea</taxon>
        <taxon>Rhabditida</taxon>
        <taxon>Rhabditina</taxon>
        <taxon>Rhabditomorpha</taxon>
        <taxon>Rhabditoidea</taxon>
        <taxon>Rhabditidae</taxon>
        <taxon>Peloderinae</taxon>
        <taxon>Caenorhabditis</taxon>
    </lineage>
</organism>
<evidence type="ECO:0000259" key="6">
    <source>
        <dbReference type="SMART" id="SM00305"/>
    </source>
</evidence>
<dbReference type="PANTHER" id="PTHR46706:SF12">
    <property type="entry name" value="PROTEIN QUA-1-RELATED"/>
    <property type="match status" value="1"/>
</dbReference>
<proteinExistence type="predicted"/>
<name>A0A8S1H529_9PELO</name>
<gene>
    <name evidence="8" type="ORF">CAUJ_LOCUS6444</name>
</gene>
<dbReference type="PROSITE" id="PS50817">
    <property type="entry name" value="INTEIN_N_TER"/>
    <property type="match status" value="1"/>
</dbReference>
<evidence type="ECO:0008006" key="10">
    <source>
        <dbReference type="Google" id="ProtNLM"/>
    </source>
</evidence>
<dbReference type="GO" id="GO:0005576">
    <property type="term" value="C:extracellular region"/>
    <property type="evidence" value="ECO:0007669"/>
    <property type="project" value="UniProtKB-SubCell"/>
</dbReference>
<feature type="domain" description="Hint" evidence="7">
    <location>
        <begin position="418"/>
        <end position="520"/>
    </location>
</feature>
<dbReference type="SUPFAM" id="SSF51294">
    <property type="entry name" value="Hedgehog/intein (Hint) domain"/>
    <property type="match status" value="1"/>
</dbReference>
<evidence type="ECO:0000256" key="4">
    <source>
        <dbReference type="ARBA" id="ARBA00022729"/>
    </source>
</evidence>
<evidence type="ECO:0000256" key="3">
    <source>
        <dbReference type="ARBA" id="ARBA00022525"/>
    </source>
</evidence>
<dbReference type="SMART" id="SM00306">
    <property type="entry name" value="HintN"/>
    <property type="match status" value="1"/>
</dbReference>
<comment type="caution">
    <text evidence="8">The sequence shown here is derived from an EMBL/GenBank/DDBJ whole genome shotgun (WGS) entry which is preliminary data.</text>
</comment>
<evidence type="ECO:0000256" key="2">
    <source>
        <dbReference type="ARBA" id="ARBA00022473"/>
    </source>
</evidence>
<evidence type="ECO:0000256" key="5">
    <source>
        <dbReference type="SAM" id="SignalP"/>
    </source>
</evidence>
<dbReference type="GO" id="GO:0016540">
    <property type="term" value="P:protein autoprocessing"/>
    <property type="evidence" value="ECO:0007669"/>
    <property type="project" value="InterPro"/>
</dbReference>
<evidence type="ECO:0000256" key="1">
    <source>
        <dbReference type="ARBA" id="ARBA00004613"/>
    </source>
</evidence>
<accession>A0A8S1H529</accession>
<feature type="chain" id="PRO_5035891425" description="Warthog protein 6" evidence="5">
    <location>
        <begin position="23"/>
        <end position="619"/>
    </location>
</feature>
<dbReference type="SMART" id="SM00305">
    <property type="entry name" value="HintC"/>
    <property type="match status" value="1"/>
</dbReference>
<feature type="signal peptide" evidence="5">
    <location>
        <begin position="1"/>
        <end position="22"/>
    </location>
</feature>
<evidence type="ECO:0000313" key="9">
    <source>
        <dbReference type="Proteomes" id="UP000835052"/>
    </source>
</evidence>
<evidence type="ECO:0000259" key="7">
    <source>
        <dbReference type="SMART" id="SM00306"/>
    </source>
</evidence>
<dbReference type="Proteomes" id="UP000835052">
    <property type="component" value="Unassembled WGS sequence"/>
</dbReference>
<reference evidence="8" key="1">
    <citation type="submission" date="2020-10" db="EMBL/GenBank/DDBJ databases">
        <authorList>
            <person name="Kikuchi T."/>
        </authorList>
    </citation>
    <scope>NUCLEOTIDE SEQUENCE</scope>
    <source>
        <strain evidence="8">NKZ352</strain>
    </source>
</reference>
<keyword evidence="9" id="KW-1185">Reference proteome</keyword>
<dbReference type="EMBL" id="CAJGYM010000016">
    <property type="protein sequence ID" value="CAD6190525.1"/>
    <property type="molecule type" value="Genomic_DNA"/>
</dbReference>
<dbReference type="InterPro" id="IPR001767">
    <property type="entry name" value="Hedgehog_Hint"/>
</dbReference>
<dbReference type="OrthoDB" id="5212at2759"/>
<dbReference type="InterPro" id="IPR003587">
    <property type="entry name" value="Hint_dom_N"/>
</dbReference>